<comment type="subcellular location">
    <subcellularLocation>
        <location evidence="1">Nucleus</location>
    </subcellularLocation>
</comment>
<evidence type="ECO:0000256" key="5">
    <source>
        <dbReference type="ARBA" id="ARBA00022833"/>
    </source>
</evidence>
<evidence type="ECO:0000256" key="6">
    <source>
        <dbReference type="ARBA" id="ARBA00023015"/>
    </source>
</evidence>
<feature type="domain" description="C2H2-type" evidence="11">
    <location>
        <begin position="27"/>
        <end position="54"/>
    </location>
</feature>
<dbReference type="PROSITE" id="PS50157">
    <property type="entry name" value="ZINC_FINGER_C2H2_2"/>
    <property type="match status" value="2"/>
</dbReference>
<feature type="non-terminal residue" evidence="12">
    <location>
        <position position="1"/>
    </location>
</feature>
<dbReference type="Proteomes" id="UP000556761">
    <property type="component" value="Unassembled WGS sequence"/>
</dbReference>
<dbReference type="EMBL" id="VZTW01054621">
    <property type="protein sequence ID" value="NXU31677.1"/>
    <property type="molecule type" value="Genomic_DNA"/>
</dbReference>
<dbReference type="GO" id="GO:0000978">
    <property type="term" value="F:RNA polymerase II cis-regulatory region sequence-specific DNA binding"/>
    <property type="evidence" value="ECO:0007669"/>
    <property type="project" value="TreeGrafter"/>
</dbReference>
<keyword evidence="3" id="KW-0677">Repeat</keyword>
<gene>
    <name evidence="12" type="primary">Zfat</name>
    <name evidence="12" type="ORF">THACHL_R13089</name>
</gene>
<dbReference type="PANTHER" id="PTHR45993:SF6">
    <property type="entry name" value="C2H2-TYPE DOMAIN-CONTAINING PROTEIN"/>
    <property type="match status" value="1"/>
</dbReference>
<comment type="caution">
    <text evidence="12">The sequence shown here is derived from an EMBL/GenBank/DDBJ whole genome shotgun (WGS) entry which is preliminary data.</text>
</comment>
<evidence type="ECO:0000256" key="1">
    <source>
        <dbReference type="ARBA" id="ARBA00004123"/>
    </source>
</evidence>
<evidence type="ECO:0000256" key="8">
    <source>
        <dbReference type="ARBA" id="ARBA00023163"/>
    </source>
</evidence>
<dbReference type="InterPro" id="IPR051497">
    <property type="entry name" value="Dev/Hematopoietic_TF"/>
</dbReference>
<evidence type="ECO:0000313" key="12">
    <source>
        <dbReference type="EMBL" id="NXU31677.1"/>
    </source>
</evidence>
<reference evidence="12 13" key="1">
    <citation type="submission" date="2019-09" db="EMBL/GenBank/DDBJ databases">
        <title>Bird 10,000 Genomes (B10K) Project - Family phase.</title>
        <authorList>
            <person name="Zhang G."/>
        </authorList>
    </citation>
    <scope>NUCLEOTIDE SEQUENCE [LARGE SCALE GENOMIC DNA]</scope>
    <source>
        <strain evidence="12">B10K-DU-029-24</strain>
        <tissue evidence="12">Muscle</tissue>
    </source>
</reference>
<protein>
    <submittedName>
        <fullName evidence="12">ZFAT protein</fullName>
    </submittedName>
</protein>
<organism evidence="12 13">
    <name type="scientific">Thalassarche chlororhynchos</name>
    <name type="common">Atlantic yellow-nosed albatross</name>
    <name type="synonym">Diomedea chlororhynchos</name>
    <dbReference type="NCBI Taxonomy" id="54017"/>
    <lineage>
        <taxon>Eukaryota</taxon>
        <taxon>Metazoa</taxon>
        <taxon>Chordata</taxon>
        <taxon>Craniata</taxon>
        <taxon>Vertebrata</taxon>
        <taxon>Euteleostomi</taxon>
        <taxon>Archelosauria</taxon>
        <taxon>Archosauria</taxon>
        <taxon>Dinosauria</taxon>
        <taxon>Saurischia</taxon>
        <taxon>Theropoda</taxon>
        <taxon>Coelurosauria</taxon>
        <taxon>Aves</taxon>
        <taxon>Neognathae</taxon>
        <taxon>Neoaves</taxon>
        <taxon>Aequornithes</taxon>
        <taxon>Procellariiformes</taxon>
        <taxon>Diomedeidae</taxon>
        <taxon>Thalassarche</taxon>
    </lineage>
</organism>
<evidence type="ECO:0000256" key="7">
    <source>
        <dbReference type="ARBA" id="ARBA00023125"/>
    </source>
</evidence>
<keyword evidence="9" id="KW-0539">Nucleus</keyword>
<keyword evidence="5" id="KW-0862">Zinc</keyword>
<dbReference type="GO" id="GO:0008270">
    <property type="term" value="F:zinc ion binding"/>
    <property type="evidence" value="ECO:0007669"/>
    <property type="project" value="UniProtKB-KW"/>
</dbReference>
<evidence type="ECO:0000256" key="4">
    <source>
        <dbReference type="ARBA" id="ARBA00022771"/>
    </source>
</evidence>
<dbReference type="SUPFAM" id="SSF57667">
    <property type="entry name" value="beta-beta-alpha zinc fingers"/>
    <property type="match status" value="1"/>
</dbReference>
<accession>A0A7L3JPG3</accession>
<evidence type="ECO:0000259" key="11">
    <source>
        <dbReference type="PROSITE" id="PS50157"/>
    </source>
</evidence>
<name>A0A7L3JPG3_THACH</name>
<sequence length="54" mass="6404">CEYCNKVFKFKHSLQAHLRIHTNEKPYKCSYCSYASAIKANLNVHMRKHTGEKF</sequence>
<dbReference type="Pfam" id="PF13909">
    <property type="entry name" value="zf-H2C2_5"/>
    <property type="match status" value="1"/>
</dbReference>
<evidence type="ECO:0000256" key="3">
    <source>
        <dbReference type="ARBA" id="ARBA00022737"/>
    </source>
</evidence>
<evidence type="ECO:0000256" key="9">
    <source>
        <dbReference type="ARBA" id="ARBA00023242"/>
    </source>
</evidence>
<evidence type="ECO:0000313" key="13">
    <source>
        <dbReference type="Proteomes" id="UP000556761"/>
    </source>
</evidence>
<evidence type="ECO:0000256" key="2">
    <source>
        <dbReference type="ARBA" id="ARBA00022723"/>
    </source>
</evidence>
<feature type="domain" description="C2H2-type" evidence="11">
    <location>
        <begin position="1"/>
        <end position="26"/>
    </location>
</feature>
<evidence type="ECO:0000256" key="10">
    <source>
        <dbReference type="PROSITE-ProRule" id="PRU00042"/>
    </source>
</evidence>
<proteinExistence type="predicted"/>
<dbReference type="GO" id="GO:0003700">
    <property type="term" value="F:DNA-binding transcription factor activity"/>
    <property type="evidence" value="ECO:0007669"/>
    <property type="project" value="TreeGrafter"/>
</dbReference>
<keyword evidence="13" id="KW-1185">Reference proteome</keyword>
<dbReference type="AlphaFoldDB" id="A0A7L3JPG3"/>
<keyword evidence="8" id="KW-0804">Transcription</keyword>
<keyword evidence="6" id="KW-0805">Transcription regulation</keyword>
<dbReference type="GO" id="GO:0006357">
    <property type="term" value="P:regulation of transcription by RNA polymerase II"/>
    <property type="evidence" value="ECO:0007669"/>
    <property type="project" value="TreeGrafter"/>
</dbReference>
<dbReference type="FunFam" id="3.30.160.60:FF:001388">
    <property type="entry name" value="Zinc finger and AT-hook domain containing"/>
    <property type="match status" value="1"/>
</dbReference>
<dbReference type="OrthoDB" id="4748970at2759"/>
<dbReference type="InterPro" id="IPR036236">
    <property type="entry name" value="Znf_C2H2_sf"/>
</dbReference>
<keyword evidence="7" id="KW-0238">DNA-binding</keyword>
<dbReference type="PROSITE" id="PS00028">
    <property type="entry name" value="ZINC_FINGER_C2H2_1"/>
    <property type="match status" value="1"/>
</dbReference>
<feature type="non-terminal residue" evidence="12">
    <location>
        <position position="54"/>
    </location>
</feature>
<dbReference type="SMART" id="SM00355">
    <property type="entry name" value="ZnF_C2H2"/>
    <property type="match status" value="2"/>
</dbReference>
<dbReference type="FunFam" id="3.30.160.60:FF:000255">
    <property type="entry name" value="Zinc finger and AT-hook domain containing"/>
    <property type="match status" value="1"/>
</dbReference>
<keyword evidence="2" id="KW-0479">Metal-binding</keyword>
<dbReference type="Gene3D" id="3.30.160.60">
    <property type="entry name" value="Classic Zinc Finger"/>
    <property type="match status" value="2"/>
</dbReference>
<dbReference type="PANTHER" id="PTHR45993">
    <property type="entry name" value="B-CELL LYMPHOMA/LEUKEMIA 11"/>
    <property type="match status" value="1"/>
</dbReference>
<dbReference type="GO" id="GO:0005634">
    <property type="term" value="C:nucleus"/>
    <property type="evidence" value="ECO:0007669"/>
    <property type="project" value="UniProtKB-SubCell"/>
</dbReference>
<keyword evidence="4 10" id="KW-0863">Zinc-finger</keyword>
<dbReference type="Pfam" id="PF00096">
    <property type="entry name" value="zf-C2H2"/>
    <property type="match status" value="1"/>
</dbReference>
<dbReference type="InterPro" id="IPR013087">
    <property type="entry name" value="Znf_C2H2_type"/>
</dbReference>